<evidence type="ECO:0000313" key="2">
    <source>
        <dbReference type="Proteomes" id="UP000489600"/>
    </source>
</evidence>
<name>A0A565BS66_9BRAS</name>
<evidence type="ECO:0000313" key="1">
    <source>
        <dbReference type="EMBL" id="VVB04218.1"/>
    </source>
</evidence>
<dbReference type="AlphaFoldDB" id="A0A565BS66"/>
<sequence>MRIELIPRSYSKEETISERSNRSETDLSVYFDECFSFIDQAIQSGGGVLLTLQISAEPNRDLHEKLEKDLQTQVLDKHYGLHHTVPTAPQSLGVCLSPPSRLYLGSALQLLFSS</sequence>
<comment type="caution">
    <text evidence="1">The sequence shown here is derived from an EMBL/GenBank/DDBJ whole genome shotgun (WGS) entry which is preliminary data.</text>
</comment>
<protein>
    <submittedName>
        <fullName evidence="1">Uncharacterized protein</fullName>
    </submittedName>
</protein>
<organism evidence="1 2">
    <name type="scientific">Arabis nemorensis</name>
    <dbReference type="NCBI Taxonomy" id="586526"/>
    <lineage>
        <taxon>Eukaryota</taxon>
        <taxon>Viridiplantae</taxon>
        <taxon>Streptophyta</taxon>
        <taxon>Embryophyta</taxon>
        <taxon>Tracheophyta</taxon>
        <taxon>Spermatophyta</taxon>
        <taxon>Magnoliopsida</taxon>
        <taxon>eudicotyledons</taxon>
        <taxon>Gunneridae</taxon>
        <taxon>Pentapetalae</taxon>
        <taxon>rosids</taxon>
        <taxon>malvids</taxon>
        <taxon>Brassicales</taxon>
        <taxon>Brassicaceae</taxon>
        <taxon>Arabideae</taxon>
        <taxon>Arabis</taxon>
    </lineage>
</organism>
<reference evidence="1" key="1">
    <citation type="submission" date="2019-07" db="EMBL/GenBank/DDBJ databases">
        <authorList>
            <person name="Dittberner H."/>
        </authorList>
    </citation>
    <scope>NUCLEOTIDE SEQUENCE [LARGE SCALE GENOMIC DNA]</scope>
</reference>
<dbReference type="EMBL" id="CABITT030000005">
    <property type="protein sequence ID" value="VVB04218.1"/>
    <property type="molecule type" value="Genomic_DNA"/>
</dbReference>
<gene>
    <name evidence="1" type="ORF">ANE_LOCUS14662</name>
</gene>
<keyword evidence="2" id="KW-1185">Reference proteome</keyword>
<dbReference type="Proteomes" id="UP000489600">
    <property type="component" value="Unassembled WGS sequence"/>
</dbReference>
<proteinExistence type="predicted"/>
<accession>A0A565BS66</accession>